<gene>
    <name evidence="4" type="ORF">F1193_06020</name>
</gene>
<dbReference type="GO" id="GO:0005737">
    <property type="term" value="C:cytoplasm"/>
    <property type="evidence" value="ECO:0007669"/>
    <property type="project" value="TreeGrafter"/>
</dbReference>
<sequence length="390" mass="42930">MLASCLERYRALADHGEIEHDAAQEEVACRLDALARELAVYHLAQKSSALGWLFGRKSVAVPRGLYIWGEVGRGKTMLMDLFFQAAPLARKRRVHFHAFMQDVHARIHDWRQKKRHGEVKGDDPVAPVAEALALEATLLCFDEFHVTDIADAMILGRLFGRLFALGVVVVATSNVPPERLYENGLNRALFVPFLGLLAEQVEVARLDARTDFRMEKLDGIPVWHVPADDGARFALDSAWRRIAGCDGGGPARIRLLGRSLDVPRAARGAAWFGFPDLCEQPLGPADFLAIAENFHTLIVAGVPQMDETSRNEARRFITLVDTLYDSRVKLLASAAAEPSALWTGSAGYESFAFARTASRLTEMRSADYLALPHGRPDSEASGDATGLVET</sequence>
<evidence type="ECO:0000256" key="1">
    <source>
        <dbReference type="ARBA" id="ARBA00022741"/>
    </source>
</evidence>
<dbReference type="SUPFAM" id="SSF52540">
    <property type="entry name" value="P-loop containing nucleoside triphosphate hydrolases"/>
    <property type="match status" value="1"/>
</dbReference>
<dbReference type="EMBL" id="VWPL01000007">
    <property type="protein sequence ID" value="KAA5602454.1"/>
    <property type="molecule type" value="Genomic_DNA"/>
</dbReference>
<dbReference type="Pfam" id="PF03969">
    <property type="entry name" value="AFG1_ATPase"/>
    <property type="match status" value="1"/>
</dbReference>
<evidence type="ECO:0000313" key="4">
    <source>
        <dbReference type="EMBL" id="KAA5602454.1"/>
    </source>
</evidence>
<keyword evidence="1" id="KW-0547">Nucleotide-binding</keyword>
<feature type="region of interest" description="Disordered" evidence="3">
    <location>
        <begin position="371"/>
        <end position="390"/>
    </location>
</feature>
<dbReference type="PANTHER" id="PTHR12169">
    <property type="entry name" value="ATPASE N2B"/>
    <property type="match status" value="1"/>
</dbReference>
<dbReference type="Proteomes" id="UP000323886">
    <property type="component" value="Unassembled WGS sequence"/>
</dbReference>
<dbReference type="NCBIfam" id="NF040713">
    <property type="entry name" value="ZapE"/>
    <property type="match status" value="1"/>
</dbReference>
<protein>
    <submittedName>
        <fullName evidence="4">AFG1 family ATPase</fullName>
    </submittedName>
</protein>
<keyword evidence="2" id="KW-0067">ATP-binding</keyword>
<dbReference type="GO" id="GO:0005524">
    <property type="term" value="F:ATP binding"/>
    <property type="evidence" value="ECO:0007669"/>
    <property type="project" value="UniProtKB-KW"/>
</dbReference>
<name>A0A5M6I2M7_9HYPH</name>
<comment type="caution">
    <text evidence="4">The sequence shown here is derived from an EMBL/GenBank/DDBJ whole genome shotgun (WGS) entry which is preliminary data.</text>
</comment>
<reference evidence="4 5" key="1">
    <citation type="submission" date="2019-09" db="EMBL/GenBank/DDBJ databases">
        <title>Draft Whole-Genome sequence of Blastochloris sulfoviridis DSM 729.</title>
        <authorList>
            <person name="Meyer T.E."/>
            <person name="Kyndt J.A."/>
        </authorList>
    </citation>
    <scope>NUCLEOTIDE SEQUENCE [LARGE SCALE GENOMIC DNA]</scope>
    <source>
        <strain evidence="4 5">DSM 729</strain>
    </source>
</reference>
<evidence type="ECO:0000256" key="2">
    <source>
        <dbReference type="ARBA" id="ARBA00022840"/>
    </source>
</evidence>
<dbReference type="PANTHER" id="PTHR12169:SF6">
    <property type="entry name" value="AFG1-LIKE ATPASE"/>
    <property type="match status" value="1"/>
</dbReference>
<accession>A0A5M6I2M7</accession>
<dbReference type="Gene3D" id="3.40.50.300">
    <property type="entry name" value="P-loop containing nucleotide triphosphate hydrolases"/>
    <property type="match status" value="1"/>
</dbReference>
<evidence type="ECO:0000313" key="5">
    <source>
        <dbReference type="Proteomes" id="UP000323886"/>
    </source>
</evidence>
<dbReference type="OrthoDB" id="9774491at2"/>
<dbReference type="GO" id="GO:0016887">
    <property type="term" value="F:ATP hydrolysis activity"/>
    <property type="evidence" value="ECO:0007669"/>
    <property type="project" value="InterPro"/>
</dbReference>
<keyword evidence="5" id="KW-1185">Reference proteome</keyword>
<dbReference type="InterPro" id="IPR027417">
    <property type="entry name" value="P-loop_NTPase"/>
</dbReference>
<evidence type="ECO:0000256" key="3">
    <source>
        <dbReference type="SAM" id="MobiDB-lite"/>
    </source>
</evidence>
<dbReference type="InterPro" id="IPR005654">
    <property type="entry name" value="ATPase_AFG1-like"/>
</dbReference>
<dbReference type="RefSeq" id="WP_150096777.1">
    <property type="nucleotide sequence ID" value="NZ_VWPL01000007.1"/>
</dbReference>
<dbReference type="AlphaFoldDB" id="A0A5M6I2M7"/>
<organism evidence="4 5">
    <name type="scientific">Blastochloris sulfoviridis</name>
    <dbReference type="NCBI Taxonomy" id="50712"/>
    <lineage>
        <taxon>Bacteria</taxon>
        <taxon>Pseudomonadati</taxon>
        <taxon>Pseudomonadota</taxon>
        <taxon>Alphaproteobacteria</taxon>
        <taxon>Hyphomicrobiales</taxon>
        <taxon>Blastochloridaceae</taxon>
        <taxon>Blastochloris</taxon>
    </lineage>
</organism>
<proteinExistence type="predicted"/>